<dbReference type="InterPro" id="IPR003462">
    <property type="entry name" value="ODC_Mu_crystall"/>
</dbReference>
<dbReference type="NCBIfam" id="NF004793">
    <property type="entry name" value="PRK06141.1"/>
    <property type="match status" value="1"/>
</dbReference>
<evidence type="ECO:0000256" key="1">
    <source>
        <dbReference type="ARBA" id="ARBA00008903"/>
    </source>
</evidence>
<organism evidence="2 3">
    <name type="scientific">Methylobacterium isbiliense</name>
    <dbReference type="NCBI Taxonomy" id="315478"/>
    <lineage>
        <taxon>Bacteria</taxon>
        <taxon>Pseudomonadati</taxon>
        <taxon>Pseudomonadota</taxon>
        <taxon>Alphaproteobacteria</taxon>
        <taxon>Hyphomicrobiales</taxon>
        <taxon>Methylobacteriaceae</taxon>
        <taxon>Methylobacterium</taxon>
    </lineage>
</organism>
<accession>A0ABQ4S819</accession>
<evidence type="ECO:0000313" key="3">
    <source>
        <dbReference type="Proteomes" id="UP001055153"/>
    </source>
</evidence>
<sequence>MRIVSAAEIDAALTPAAMVAALDAAFRAEVAAPSRHVHALPDPAGEATLLIMPAWDAEHIGVKVLGLHPGNAARGLATFQGGFLLSERATGRPLALLDAPHLTLWRTAGASALAARHLARPDSARLLMVGAGALAPFLVRAHRAERPIREVAVWNHRPASAEALSRRLTAEGVPARAVTDLEAAVREADIVCCATLSERPLVRGAWLSPGTHLDLVGSFTPRMREADDAALARAAIYVDGPDALAKGGDVAVALAAGALAREAVRGDLADLCRGRVPGRTDPAAITAFKSVGAAIEDLAAAAAVWRRLPPA</sequence>
<dbReference type="Gene3D" id="3.30.1780.10">
    <property type="entry name" value="ornithine cyclodeaminase, domain 1"/>
    <property type="match status" value="1"/>
</dbReference>
<dbReference type="PANTHER" id="PTHR13812">
    <property type="entry name" value="KETIMINE REDUCTASE MU-CRYSTALLIN"/>
    <property type="match status" value="1"/>
</dbReference>
<name>A0ABQ4S819_9HYPH</name>
<proteinExistence type="inferred from homology"/>
<reference evidence="2" key="2">
    <citation type="submission" date="2021-08" db="EMBL/GenBank/DDBJ databases">
        <authorList>
            <person name="Tani A."/>
            <person name="Ola A."/>
            <person name="Ogura Y."/>
            <person name="Katsura K."/>
            <person name="Hayashi T."/>
        </authorList>
    </citation>
    <scope>NUCLEOTIDE SEQUENCE</scope>
    <source>
        <strain evidence="2">DSM 17168</strain>
    </source>
</reference>
<evidence type="ECO:0000313" key="2">
    <source>
        <dbReference type="EMBL" id="GJD98614.1"/>
    </source>
</evidence>
<dbReference type="RefSeq" id="WP_238233568.1">
    <property type="nucleotide sequence ID" value="NZ_BPQQ01000005.1"/>
</dbReference>
<dbReference type="Pfam" id="PF02423">
    <property type="entry name" value="OCD_Mu_crystall"/>
    <property type="match status" value="1"/>
</dbReference>
<keyword evidence="3" id="KW-1185">Reference proteome</keyword>
<dbReference type="SUPFAM" id="SSF51735">
    <property type="entry name" value="NAD(P)-binding Rossmann-fold domains"/>
    <property type="match status" value="1"/>
</dbReference>
<dbReference type="InterPro" id="IPR023401">
    <property type="entry name" value="ODC_N"/>
</dbReference>
<protein>
    <submittedName>
        <fullName evidence="2">Delta(1)-pyrroline-2-carboxylate reductase</fullName>
    </submittedName>
</protein>
<dbReference type="PANTHER" id="PTHR13812:SF19">
    <property type="entry name" value="KETIMINE REDUCTASE MU-CRYSTALLIN"/>
    <property type="match status" value="1"/>
</dbReference>
<comment type="similarity">
    <text evidence="1">Belongs to the ornithine cyclodeaminase/mu-crystallin family.</text>
</comment>
<dbReference type="Gene3D" id="3.40.50.720">
    <property type="entry name" value="NAD(P)-binding Rossmann-like Domain"/>
    <property type="match status" value="1"/>
</dbReference>
<dbReference type="Proteomes" id="UP001055153">
    <property type="component" value="Unassembled WGS sequence"/>
</dbReference>
<dbReference type="PIRSF" id="PIRSF001439">
    <property type="entry name" value="CryM"/>
    <property type="match status" value="1"/>
</dbReference>
<reference evidence="2" key="1">
    <citation type="journal article" date="2021" name="Front. Microbiol.">
        <title>Comprehensive Comparative Genomics and Phenotyping of Methylobacterium Species.</title>
        <authorList>
            <person name="Alessa O."/>
            <person name="Ogura Y."/>
            <person name="Fujitani Y."/>
            <person name="Takami H."/>
            <person name="Hayashi T."/>
            <person name="Sahin N."/>
            <person name="Tani A."/>
        </authorList>
    </citation>
    <scope>NUCLEOTIDE SEQUENCE</scope>
    <source>
        <strain evidence="2">DSM 17168</strain>
    </source>
</reference>
<dbReference type="InterPro" id="IPR036291">
    <property type="entry name" value="NAD(P)-bd_dom_sf"/>
</dbReference>
<gene>
    <name evidence="2" type="primary">lhpI</name>
    <name evidence="2" type="ORF">GMJLKIPL_0525</name>
</gene>
<comment type="caution">
    <text evidence="2">The sequence shown here is derived from an EMBL/GenBank/DDBJ whole genome shotgun (WGS) entry which is preliminary data.</text>
</comment>
<dbReference type="EMBL" id="BPQQ01000005">
    <property type="protein sequence ID" value="GJD98614.1"/>
    <property type="molecule type" value="Genomic_DNA"/>
</dbReference>